<keyword evidence="1" id="KW-0238">DNA-binding</keyword>
<evidence type="ECO:0000313" key="3">
    <source>
        <dbReference type="EMBL" id="GCL41627.1"/>
    </source>
</evidence>
<dbReference type="EMBL" id="BJCF01000010">
    <property type="protein sequence ID" value="GCL41627.1"/>
    <property type="molecule type" value="Genomic_DNA"/>
</dbReference>
<dbReference type="Proteomes" id="UP000299367">
    <property type="component" value="Unassembled WGS sequence"/>
</dbReference>
<dbReference type="InterPro" id="IPR010095">
    <property type="entry name" value="Cas12f1-like_TNB"/>
</dbReference>
<evidence type="ECO:0000259" key="2">
    <source>
        <dbReference type="Pfam" id="PF07282"/>
    </source>
</evidence>
<dbReference type="Pfam" id="PF07282">
    <property type="entry name" value="Cas12f1-like_TNB"/>
    <property type="match status" value="1"/>
</dbReference>
<gene>
    <name evidence="3" type="ORF">NIES80_13230</name>
</gene>
<comment type="caution">
    <text evidence="3">The sequence shown here is derived from an EMBL/GenBank/DDBJ whole genome shotgun (WGS) entry which is preliminary data.</text>
</comment>
<accession>A0A480A9H7</accession>
<evidence type="ECO:0000256" key="1">
    <source>
        <dbReference type="ARBA" id="ARBA00023125"/>
    </source>
</evidence>
<protein>
    <submittedName>
        <fullName evidence="3">Transposase</fullName>
    </submittedName>
</protein>
<feature type="domain" description="Cas12f1-like TNB" evidence="2">
    <location>
        <begin position="1"/>
        <end position="63"/>
    </location>
</feature>
<proteinExistence type="predicted"/>
<evidence type="ECO:0000313" key="4">
    <source>
        <dbReference type="Proteomes" id="UP000299367"/>
    </source>
</evidence>
<organism evidence="3 4">
    <name type="scientific">Dolichospermum planctonicum</name>
    <dbReference type="NCBI Taxonomy" id="136072"/>
    <lineage>
        <taxon>Bacteria</taxon>
        <taxon>Bacillati</taxon>
        <taxon>Cyanobacteriota</taxon>
        <taxon>Cyanophyceae</taxon>
        <taxon>Nostocales</taxon>
        <taxon>Aphanizomenonaceae</taxon>
        <taxon>Dolichospermum</taxon>
    </lineage>
</organism>
<dbReference type="AlphaFoldDB" id="A0A480A9H7"/>
<sequence>MFTQWLEYFGKVYGRVVVPVAPQYTSQNCSNCGEIVKKSLSVRTHVCKCGCILDRDHNAAINILAKALKQTGYDLSTVGRTGTSNPCGEMTLCSDLVTSLSKVAH</sequence>
<name>A0A480A9H7_9CYAN</name>
<dbReference type="GO" id="GO:0003677">
    <property type="term" value="F:DNA binding"/>
    <property type="evidence" value="ECO:0007669"/>
    <property type="project" value="UniProtKB-KW"/>
</dbReference>
<reference evidence="4" key="1">
    <citation type="submission" date="2019-02" db="EMBL/GenBank/DDBJ databases">
        <title>Draft genome sequence of Dolichospermum planctonicum NIES-80.</title>
        <authorList>
            <person name="Yamaguchi H."/>
            <person name="Suzuki S."/>
            <person name="Kawachi M."/>
        </authorList>
    </citation>
    <scope>NUCLEOTIDE SEQUENCE [LARGE SCALE GENOMIC DNA]</scope>
    <source>
        <strain evidence="4">NIES-80</strain>
    </source>
</reference>